<dbReference type="SMART" id="SM00702">
    <property type="entry name" value="P4Hc"/>
    <property type="match status" value="1"/>
</dbReference>
<protein>
    <recommendedName>
        <fullName evidence="7">Prolyl 4-hydroxylase alpha subunit domain-containing protein</fullName>
    </recommendedName>
</protein>
<keyword evidence="3" id="KW-0223">Dioxygenase</keyword>
<gene>
    <name evidence="8" type="ORF">ASCRUDRAFT_76225</name>
</gene>
<evidence type="ECO:0000313" key="9">
    <source>
        <dbReference type="Proteomes" id="UP000095038"/>
    </source>
</evidence>
<evidence type="ECO:0000256" key="2">
    <source>
        <dbReference type="ARBA" id="ARBA00022723"/>
    </source>
</evidence>
<dbReference type="OrthoDB" id="69177at2759"/>
<keyword evidence="2" id="KW-0479">Metal-binding</keyword>
<dbReference type="PANTHER" id="PTHR10869:SF236">
    <property type="entry name" value="PROLYL 4-HYDROXYLASE ALPHA SUBUNIT DOMAIN-CONTAINING PROTEIN"/>
    <property type="match status" value="1"/>
</dbReference>
<dbReference type="GO" id="GO:0031418">
    <property type="term" value="F:L-ascorbic acid binding"/>
    <property type="evidence" value="ECO:0007669"/>
    <property type="project" value="InterPro"/>
</dbReference>
<dbReference type="InterPro" id="IPR006620">
    <property type="entry name" value="Pro_4_hyd_alph"/>
</dbReference>
<proteinExistence type="predicted"/>
<reference evidence="9" key="1">
    <citation type="submission" date="2016-05" db="EMBL/GenBank/DDBJ databases">
        <title>Comparative genomics of biotechnologically important yeasts.</title>
        <authorList>
            <consortium name="DOE Joint Genome Institute"/>
            <person name="Riley R."/>
            <person name="Haridas S."/>
            <person name="Wolfe K.H."/>
            <person name="Lopes M.R."/>
            <person name="Hittinger C.T."/>
            <person name="Goker M."/>
            <person name="Salamov A."/>
            <person name="Wisecaver J."/>
            <person name="Long T.M."/>
            <person name="Aerts A.L."/>
            <person name="Barry K."/>
            <person name="Choi C."/>
            <person name="Clum A."/>
            <person name="Coughlan A.Y."/>
            <person name="Deshpande S."/>
            <person name="Douglass A.P."/>
            <person name="Hanson S.J."/>
            <person name="Klenk H.-P."/>
            <person name="Labutti K."/>
            <person name="Lapidus A."/>
            <person name="Lindquist E."/>
            <person name="Lipzen A."/>
            <person name="Meier-Kolthoff J.P."/>
            <person name="Ohm R.A."/>
            <person name="Otillar R.P."/>
            <person name="Pangilinan J."/>
            <person name="Peng Y."/>
            <person name="Rokas A."/>
            <person name="Rosa C.A."/>
            <person name="Scheuner C."/>
            <person name="Sibirny A.A."/>
            <person name="Slot J.C."/>
            <person name="Stielow J.B."/>
            <person name="Sun H."/>
            <person name="Kurtzman C.P."/>
            <person name="Blackwell M."/>
            <person name="Grigoriev I.V."/>
            <person name="Jeffries T.W."/>
        </authorList>
    </citation>
    <scope>NUCLEOTIDE SEQUENCE [LARGE SCALE GENOMIC DNA]</scope>
    <source>
        <strain evidence="9">DSM 1968</strain>
    </source>
</reference>
<organism evidence="8 9">
    <name type="scientific">Ascoidea rubescens DSM 1968</name>
    <dbReference type="NCBI Taxonomy" id="1344418"/>
    <lineage>
        <taxon>Eukaryota</taxon>
        <taxon>Fungi</taxon>
        <taxon>Dikarya</taxon>
        <taxon>Ascomycota</taxon>
        <taxon>Saccharomycotina</taxon>
        <taxon>Saccharomycetes</taxon>
        <taxon>Ascoideaceae</taxon>
        <taxon>Ascoidea</taxon>
    </lineage>
</organism>
<evidence type="ECO:0000256" key="5">
    <source>
        <dbReference type="ARBA" id="ARBA00023004"/>
    </source>
</evidence>
<evidence type="ECO:0000256" key="1">
    <source>
        <dbReference type="ARBA" id="ARBA00001961"/>
    </source>
</evidence>
<dbReference type="GO" id="GO:0005506">
    <property type="term" value="F:iron ion binding"/>
    <property type="evidence" value="ECO:0007669"/>
    <property type="project" value="InterPro"/>
</dbReference>
<evidence type="ECO:0000313" key="8">
    <source>
        <dbReference type="EMBL" id="ODV60867.1"/>
    </source>
</evidence>
<evidence type="ECO:0000259" key="7">
    <source>
        <dbReference type="SMART" id="SM00702"/>
    </source>
</evidence>
<feature type="region of interest" description="Disordered" evidence="6">
    <location>
        <begin position="1"/>
        <end position="46"/>
    </location>
</feature>
<dbReference type="GeneID" id="30967020"/>
<dbReference type="PANTHER" id="PTHR10869">
    <property type="entry name" value="PROLYL 4-HYDROXYLASE ALPHA SUBUNIT"/>
    <property type="match status" value="1"/>
</dbReference>
<dbReference type="GO" id="GO:0004656">
    <property type="term" value="F:procollagen-proline 4-dioxygenase activity"/>
    <property type="evidence" value="ECO:0007669"/>
    <property type="project" value="TreeGrafter"/>
</dbReference>
<keyword evidence="9" id="KW-1185">Reference proteome</keyword>
<dbReference type="InterPro" id="IPR045054">
    <property type="entry name" value="P4HA-like"/>
</dbReference>
<keyword evidence="4" id="KW-0560">Oxidoreductase</keyword>
<dbReference type="Gene3D" id="2.60.120.620">
    <property type="entry name" value="q2cbj1_9rhob like domain"/>
    <property type="match status" value="1"/>
</dbReference>
<dbReference type="Pfam" id="PF13640">
    <property type="entry name" value="2OG-FeII_Oxy_3"/>
    <property type="match status" value="1"/>
</dbReference>
<dbReference type="EMBL" id="KV454481">
    <property type="protein sequence ID" value="ODV60867.1"/>
    <property type="molecule type" value="Genomic_DNA"/>
</dbReference>
<keyword evidence="5" id="KW-0408">Iron</keyword>
<feature type="domain" description="Prolyl 4-hydroxylase alpha subunit" evidence="7">
    <location>
        <begin position="81"/>
        <end position="281"/>
    </location>
</feature>
<dbReference type="Proteomes" id="UP000095038">
    <property type="component" value="Unassembled WGS sequence"/>
</dbReference>
<comment type="cofactor">
    <cofactor evidence="1">
        <name>L-ascorbate</name>
        <dbReference type="ChEBI" id="CHEBI:38290"/>
    </cofactor>
</comment>
<name>A0A1D2VHA7_9ASCO</name>
<evidence type="ECO:0000256" key="3">
    <source>
        <dbReference type="ARBA" id="ARBA00022964"/>
    </source>
</evidence>
<dbReference type="AlphaFoldDB" id="A0A1D2VHA7"/>
<accession>A0A1D2VHA7</accession>
<dbReference type="GO" id="GO:0005783">
    <property type="term" value="C:endoplasmic reticulum"/>
    <property type="evidence" value="ECO:0007669"/>
    <property type="project" value="TreeGrafter"/>
</dbReference>
<dbReference type="RefSeq" id="XP_020047174.1">
    <property type="nucleotide sequence ID" value="XM_020193384.1"/>
</dbReference>
<sequence length="284" mass="32872">MGKGNKVIKATKSKSKSKSGKTSSRNTTNDVGNNSNNTSNNTSKDGYEFPSNVDKFLRTRMKDNSYFNINKYKFKYVISPSQIVIIENFFIKEYCDEIILSINERLKFLTTPLVKNKNYARRNNDRIVLDHSYQLSGKLYGYLKKIVEEHDVEMGNNNESEMTEFFKGSIGFNPQIRIYRYSKNQFFEKHYDESVKCSVLDSEKSKVKGKTKWTLLIYLTGDEEIRGGGTMFYDPENSSSCINVHPKKGMALFHKHGDDCLLHEAERVHQGEKWVLRTDLVFPL</sequence>
<evidence type="ECO:0000256" key="6">
    <source>
        <dbReference type="SAM" id="MobiDB-lite"/>
    </source>
</evidence>
<feature type="compositionally biased region" description="Basic residues" evidence="6">
    <location>
        <begin position="9"/>
        <end position="19"/>
    </location>
</feature>
<evidence type="ECO:0000256" key="4">
    <source>
        <dbReference type="ARBA" id="ARBA00023002"/>
    </source>
</evidence>
<feature type="compositionally biased region" description="Low complexity" evidence="6">
    <location>
        <begin position="20"/>
        <end position="43"/>
    </location>
</feature>
<dbReference type="InParanoid" id="A0A1D2VHA7"/>
<dbReference type="InterPro" id="IPR044862">
    <property type="entry name" value="Pro_4_hyd_alph_FE2OG_OXY"/>
</dbReference>